<dbReference type="InterPro" id="IPR012338">
    <property type="entry name" value="Beta-lactam/transpept-like"/>
</dbReference>
<evidence type="ECO:0000256" key="2">
    <source>
        <dbReference type="ARBA" id="ARBA00022670"/>
    </source>
</evidence>
<dbReference type="Gene3D" id="1.10.3810.10">
    <property type="entry name" value="Biosynthetic peptidoglycan transglycosylase-like"/>
    <property type="match status" value="1"/>
</dbReference>
<dbReference type="Pfam" id="PF00905">
    <property type="entry name" value="Transpeptidase"/>
    <property type="match status" value="1"/>
</dbReference>
<evidence type="ECO:0000313" key="12">
    <source>
        <dbReference type="EMBL" id="MET3682306.1"/>
    </source>
</evidence>
<dbReference type="InterPro" id="IPR013783">
    <property type="entry name" value="Ig-like_fold"/>
</dbReference>
<name>A0ABV2KRU5_9BACI</name>
<dbReference type="Gene3D" id="2.60.40.10">
    <property type="entry name" value="Immunoglobulins"/>
    <property type="match status" value="1"/>
</dbReference>
<dbReference type="PROSITE" id="PS50853">
    <property type="entry name" value="FN3"/>
    <property type="match status" value="1"/>
</dbReference>
<evidence type="ECO:0000259" key="11">
    <source>
        <dbReference type="PROSITE" id="PS50853"/>
    </source>
</evidence>
<feature type="domain" description="Fibronectin type-III" evidence="11">
    <location>
        <begin position="678"/>
        <end position="767"/>
    </location>
</feature>
<feature type="compositionally biased region" description="Acidic residues" evidence="9">
    <location>
        <begin position="767"/>
        <end position="803"/>
    </location>
</feature>
<evidence type="ECO:0000256" key="4">
    <source>
        <dbReference type="ARBA" id="ARBA00022679"/>
    </source>
</evidence>
<dbReference type="InterPro" id="IPR001264">
    <property type="entry name" value="Glyco_trans_51"/>
</dbReference>
<organism evidence="12 13">
    <name type="scientific">Alkalibacillus flavidus</name>
    <dbReference type="NCBI Taxonomy" id="546021"/>
    <lineage>
        <taxon>Bacteria</taxon>
        <taxon>Bacillati</taxon>
        <taxon>Bacillota</taxon>
        <taxon>Bacilli</taxon>
        <taxon>Bacillales</taxon>
        <taxon>Bacillaceae</taxon>
        <taxon>Alkalibacillus</taxon>
    </lineage>
</organism>
<feature type="compositionally biased region" description="Acidic residues" evidence="9">
    <location>
        <begin position="853"/>
        <end position="867"/>
    </location>
</feature>
<comment type="catalytic activity">
    <reaction evidence="8">
        <text>[GlcNAc-(1-&gt;4)-Mur2Ac(oyl-L-Ala-gamma-D-Glu-L-Lys-D-Ala-D-Ala)](n)-di-trans,octa-cis-undecaprenyl diphosphate + beta-D-GlcNAc-(1-&gt;4)-Mur2Ac(oyl-L-Ala-gamma-D-Glu-L-Lys-D-Ala-D-Ala)-di-trans,octa-cis-undecaprenyl diphosphate = [GlcNAc-(1-&gt;4)-Mur2Ac(oyl-L-Ala-gamma-D-Glu-L-Lys-D-Ala-D-Ala)](n+1)-di-trans,octa-cis-undecaprenyl diphosphate + di-trans,octa-cis-undecaprenyl diphosphate + H(+)</text>
        <dbReference type="Rhea" id="RHEA:23708"/>
        <dbReference type="Rhea" id="RHEA-COMP:9602"/>
        <dbReference type="Rhea" id="RHEA-COMP:9603"/>
        <dbReference type="ChEBI" id="CHEBI:15378"/>
        <dbReference type="ChEBI" id="CHEBI:58405"/>
        <dbReference type="ChEBI" id="CHEBI:60033"/>
        <dbReference type="ChEBI" id="CHEBI:78435"/>
        <dbReference type="EC" id="2.4.99.28"/>
    </reaction>
</comment>
<evidence type="ECO:0000256" key="1">
    <source>
        <dbReference type="ARBA" id="ARBA00022645"/>
    </source>
</evidence>
<keyword evidence="5 12" id="KW-0378">Hydrolase</keyword>
<evidence type="ECO:0000256" key="9">
    <source>
        <dbReference type="SAM" id="MobiDB-lite"/>
    </source>
</evidence>
<dbReference type="Pfam" id="PF00041">
    <property type="entry name" value="fn3"/>
    <property type="match status" value="1"/>
</dbReference>
<dbReference type="EC" id="3.4.-.-" evidence="12"/>
<dbReference type="NCBIfam" id="TIGR02074">
    <property type="entry name" value="PBP_1a_fam"/>
    <property type="match status" value="1"/>
</dbReference>
<dbReference type="PANTHER" id="PTHR32282:SF29">
    <property type="entry name" value="PENICILLIN-BINDING PROTEIN 1A"/>
    <property type="match status" value="1"/>
</dbReference>
<evidence type="ECO:0000313" key="13">
    <source>
        <dbReference type="Proteomes" id="UP001549167"/>
    </source>
</evidence>
<keyword evidence="10" id="KW-0472">Membrane</keyword>
<evidence type="ECO:0000256" key="10">
    <source>
        <dbReference type="SAM" id="Phobius"/>
    </source>
</evidence>
<dbReference type="InterPro" id="IPR023346">
    <property type="entry name" value="Lysozyme-like_dom_sf"/>
</dbReference>
<dbReference type="RefSeq" id="WP_354218814.1">
    <property type="nucleotide sequence ID" value="NZ_JBEPMX010000001.1"/>
</dbReference>
<feature type="compositionally biased region" description="Low complexity" evidence="9">
    <location>
        <begin position="804"/>
        <end position="815"/>
    </location>
</feature>
<dbReference type="EMBL" id="JBEPMX010000001">
    <property type="protein sequence ID" value="MET3682306.1"/>
    <property type="molecule type" value="Genomic_DNA"/>
</dbReference>
<proteinExistence type="predicted"/>
<comment type="caution">
    <text evidence="12">The sequence shown here is derived from an EMBL/GenBank/DDBJ whole genome shotgun (WGS) entry which is preliminary data.</text>
</comment>
<dbReference type="InterPro" id="IPR001460">
    <property type="entry name" value="PCN-bd_Tpept"/>
</dbReference>
<evidence type="ECO:0000256" key="7">
    <source>
        <dbReference type="ARBA" id="ARBA00034000"/>
    </source>
</evidence>
<comment type="catalytic activity">
    <reaction evidence="7">
        <text>Preferential cleavage: (Ac)2-L-Lys-D-Ala-|-D-Ala. Also transpeptidation of peptidyl-alanyl moieties that are N-acyl substituents of D-alanine.</text>
        <dbReference type="EC" id="3.4.16.4"/>
    </reaction>
</comment>
<feature type="transmembrane region" description="Helical" evidence="10">
    <location>
        <begin position="26"/>
        <end position="49"/>
    </location>
</feature>
<sequence>MSEDVKSRKANKQKKKQGKKINWKKVFITLFIIGFITLIVGAGVVYSYISDAPEISEEKLEVPASTSVLDREGNEIANLATENREVINYDDVSTVLEDAVIAAEDARFYEHNGIDLRRIGAAVIANVTDGFGSQGASTITQQVIENFLLSSEKQIKLKVQEQYLAMKLEQDYSKEQILMMYLNKIYYGNGIYGVQKASEVYFGKEDLHNLTLAEAAMLAGIPNRPNAFNPIDNPELAEERRNTVLNLMVHHDKITEQEAEEAKQVKVSNMVQANYETDLQYPSFVETVYSEAESLIDNDNLNIYTAGLTIHTTLDQDAQKQVEHLLGSDSPVNFPENQDAGIVALDTQTGQVLAIGGGRNKEGFRTHNNATDIGRGPGSSIKPIVSYGPVIDQKQFSTYHQYNDSQSEAYYSWTESGQAFENYGRYHGWVTMRQALYDSLNVPAVINVRENLNKEQAGEFARSLGISSIEGAVTESMPLGGVNDVQTNPYEMAGAYAAFGNEGMYNEPHTITKIEFPDGRTVEPDRESVPVMEDYTAYMISDMLKDVVNQGTASSLNLGNLPVAAKTGTTNKDVDGWITGYTTNFSVSVWTGYENNDPNADTGVRFPLFENMMQHLSEGVETSDFVQPDSVVEREVEKGTRPAKLPSDYTPESEIITELFVESNLPTETSDEYERIDPVESLDLIFNEENESIDATWSHPSDDDSIRFSLTVTSSGEEVVSEQDYADLAYVYNDIEPGQSYTFEVTAYNPENEDNESEPTSATIEIPGEDSDFWEDFFGDDSDNDGSEDDNQNDSNNDNDDNNNDNNDNSNNNDDGTTDDEQSNTDQDNTSDDSNQQDSTDDQSSDSSTNTDQSDDSTETDDQQNNN</sequence>
<evidence type="ECO:0000256" key="8">
    <source>
        <dbReference type="ARBA" id="ARBA00049902"/>
    </source>
</evidence>
<keyword evidence="10" id="KW-0812">Transmembrane</keyword>
<dbReference type="SUPFAM" id="SSF53955">
    <property type="entry name" value="Lysozyme-like"/>
    <property type="match status" value="1"/>
</dbReference>
<reference evidence="12 13" key="1">
    <citation type="submission" date="2024-06" db="EMBL/GenBank/DDBJ databases">
        <title>Genomic Encyclopedia of Type Strains, Phase IV (KMG-IV): sequencing the most valuable type-strain genomes for metagenomic binning, comparative biology and taxonomic classification.</title>
        <authorList>
            <person name="Goeker M."/>
        </authorList>
    </citation>
    <scope>NUCLEOTIDE SEQUENCE [LARGE SCALE GENOMIC DNA]</scope>
    <source>
        <strain evidence="12 13">DSM 23520</strain>
    </source>
</reference>
<keyword evidence="13" id="KW-1185">Reference proteome</keyword>
<protein>
    <submittedName>
        <fullName evidence="12">Penicillin-binding protein 1A</fullName>
        <ecNumber evidence="12">2.4.1.-</ecNumber>
        <ecNumber evidence="12">3.4.-.-</ecNumber>
    </submittedName>
</protein>
<dbReference type="Pfam" id="PF00912">
    <property type="entry name" value="Transgly"/>
    <property type="match status" value="1"/>
</dbReference>
<keyword evidence="4 12" id="KW-0808">Transferase</keyword>
<keyword evidence="2" id="KW-0645">Protease</keyword>
<dbReference type="CDD" id="cd00063">
    <property type="entry name" value="FN3"/>
    <property type="match status" value="1"/>
</dbReference>
<keyword evidence="3 12" id="KW-0328">Glycosyltransferase</keyword>
<dbReference type="SUPFAM" id="SSF56601">
    <property type="entry name" value="beta-lactamase/transpeptidase-like"/>
    <property type="match status" value="1"/>
</dbReference>
<evidence type="ECO:0000256" key="6">
    <source>
        <dbReference type="ARBA" id="ARBA00023268"/>
    </source>
</evidence>
<dbReference type="InterPro" id="IPR036116">
    <property type="entry name" value="FN3_sf"/>
</dbReference>
<feature type="compositionally biased region" description="Low complexity" evidence="9">
    <location>
        <begin position="824"/>
        <end position="838"/>
    </location>
</feature>
<dbReference type="InterPro" id="IPR050396">
    <property type="entry name" value="Glycosyltr_51/Transpeptidase"/>
</dbReference>
<dbReference type="EC" id="2.4.1.-" evidence="12"/>
<gene>
    <name evidence="12" type="ORF">ABID56_000385</name>
</gene>
<evidence type="ECO:0000256" key="5">
    <source>
        <dbReference type="ARBA" id="ARBA00022801"/>
    </source>
</evidence>
<keyword evidence="6" id="KW-0511">Multifunctional enzyme</keyword>
<keyword evidence="1" id="KW-0121">Carboxypeptidase</keyword>
<dbReference type="Proteomes" id="UP001549167">
    <property type="component" value="Unassembled WGS sequence"/>
</dbReference>
<evidence type="ECO:0000256" key="3">
    <source>
        <dbReference type="ARBA" id="ARBA00022676"/>
    </source>
</evidence>
<accession>A0ABV2KRU5</accession>
<dbReference type="Gene3D" id="3.40.710.10">
    <property type="entry name" value="DD-peptidase/beta-lactamase superfamily"/>
    <property type="match status" value="1"/>
</dbReference>
<keyword evidence="10" id="KW-1133">Transmembrane helix</keyword>
<dbReference type="PANTHER" id="PTHR32282">
    <property type="entry name" value="BINDING PROTEIN TRANSPEPTIDASE, PUTATIVE-RELATED"/>
    <property type="match status" value="1"/>
</dbReference>
<dbReference type="InterPro" id="IPR003961">
    <property type="entry name" value="FN3_dom"/>
</dbReference>
<dbReference type="GO" id="GO:0016757">
    <property type="term" value="F:glycosyltransferase activity"/>
    <property type="evidence" value="ECO:0007669"/>
    <property type="project" value="UniProtKB-KW"/>
</dbReference>
<feature type="region of interest" description="Disordered" evidence="9">
    <location>
        <begin position="750"/>
        <end position="867"/>
    </location>
</feature>
<dbReference type="GO" id="GO:0016787">
    <property type="term" value="F:hydrolase activity"/>
    <property type="evidence" value="ECO:0007669"/>
    <property type="project" value="UniProtKB-KW"/>
</dbReference>
<dbReference type="InterPro" id="IPR036950">
    <property type="entry name" value="PBP_transglycosylase"/>
</dbReference>
<dbReference type="SUPFAM" id="SSF49265">
    <property type="entry name" value="Fibronectin type III"/>
    <property type="match status" value="1"/>
</dbReference>